<dbReference type="RefSeq" id="WP_119600338.1">
    <property type="nucleotide sequence ID" value="NZ_QXQA01000008.1"/>
</dbReference>
<feature type="transmembrane region" description="Helical" evidence="1">
    <location>
        <begin position="183"/>
        <end position="201"/>
    </location>
</feature>
<dbReference type="AlphaFoldDB" id="A0A3A1UWK6"/>
<evidence type="ECO:0000256" key="1">
    <source>
        <dbReference type="SAM" id="Phobius"/>
    </source>
</evidence>
<dbReference type="OrthoDB" id="2617928at2"/>
<keyword evidence="1" id="KW-0812">Transmembrane</keyword>
<keyword evidence="3" id="KW-1185">Reference proteome</keyword>
<gene>
    <name evidence="2" type="ORF">D3P08_14105</name>
</gene>
<sequence length="270" mass="29509">MEREEARGKGLWLSIVFRVFAVIFTLSGLFMLQGLSEGLEPWVQGFMASSPLPDELRFHAAAHGALIGILFSGSLIVMLRNPLEKPILLQFYFVGHLVFLATLLLTDVKLALQSFFVFIMFAVVLLLLFVTYGKRRELFRPAETPVRNRTMLIMTGIALLGLLPVLLNGIIGQVQDPVQQFRSGESAALSIVMLYGGYLAASSRRGSRALAVLLSLAYLFMGAASITLPDHPGSWGIWGGAASILYGLVYTWLAFRSKVSHANTAAQASS</sequence>
<keyword evidence="1" id="KW-0472">Membrane</keyword>
<name>A0A3A1UWK6_9BACL</name>
<feature type="transmembrane region" description="Helical" evidence="1">
    <location>
        <begin position="208"/>
        <end position="229"/>
    </location>
</feature>
<protein>
    <submittedName>
        <fullName evidence="2">Uncharacterized protein</fullName>
    </submittedName>
</protein>
<dbReference type="EMBL" id="QXQA01000008">
    <property type="protein sequence ID" value="RIX52106.1"/>
    <property type="molecule type" value="Genomic_DNA"/>
</dbReference>
<comment type="caution">
    <text evidence="2">The sequence shown here is derived from an EMBL/GenBank/DDBJ whole genome shotgun (WGS) entry which is preliminary data.</text>
</comment>
<feature type="transmembrane region" description="Helical" evidence="1">
    <location>
        <begin position="56"/>
        <end position="79"/>
    </location>
</feature>
<dbReference type="Proteomes" id="UP000266482">
    <property type="component" value="Unassembled WGS sequence"/>
</dbReference>
<accession>A0A3A1UWK6</accession>
<feature type="transmembrane region" description="Helical" evidence="1">
    <location>
        <begin position="12"/>
        <end position="36"/>
    </location>
</feature>
<feature type="transmembrane region" description="Helical" evidence="1">
    <location>
        <begin position="235"/>
        <end position="255"/>
    </location>
</feature>
<proteinExistence type="predicted"/>
<reference evidence="2 3" key="1">
    <citation type="submission" date="2018-09" db="EMBL/GenBank/DDBJ databases">
        <title>Paenibacillus aracenensis nov. sp. isolated from a cave in southern Spain.</title>
        <authorList>
            <person name="Jurado V."/>
            <person name="Gutierrez-Patricio S."/>
            <person name="Gonzalez-Pimentel J.L."/>
            <person name="Miller A.Z."/>
            <person name="Laiz L."/>
            <person name="Saiz-Jimenez C."/>
        </authorList>
    </citation>
    <scope>NUCLEOTIDE SEQUENCE [LARGE SCALE GENOMIC DNA]</scope>
    <source>
        <strain evidence="2 3">DSM 22867</strain>
    </source>
</reference>
<feature type="transmembrane region" description="Helical" evidence="1">
    <location>
        <begin position="111"/>
        <end position="130"/>
    </location>
</feature>
<organism evidence="2 3">
    <name type="scientific">Paenibacillus nanensis</name>
    <dbReference type="NCBI Taxonomy" id="393251"/>
    <lineage>
        <taxon>Bacteria</taxon>
        <taxon>Bacillati</taxon>
        <taxon>Bacillota</taxon>
        <taxon>Bacilli</taxon>
        <taxon>Bacillales</taxon>
        <taxon>Paenibacillaceae</taxon>
        <taxon>Paenibacillus</taxon>
    </lineage>
</organism>
<feature type="transmembrane region" description="Helical" evidence="1">
    <location>
        <begin position="86"/>
        <end position="105"/>
    </location>
</feature>
<feature type="transmembrane region" description="Helical" evidence="1">
    <location>
        <begin position="151"/>
        <end position="171"/>
    </location>
</feature>
<evidence type="ECO:0000313" key="2">
    <source>
        <dbReference type="EMBL" id="RIX52106.1"/>
    </source>
</evidence>
<evidence type="ECO:0000313" key="3">
    <source>
        <dbReference type="Proteomes" id="UP000266482"/>
    </source>
</evidence>
<keyword evidence="1" id="KW-1133">Transmembrane helix</keyword>